<dbReference type="CDD" id="cd16917">
    <property type="entry name" value="HATPase_UhpB-NarQ-NarX-like"/>
    <property type="match status" value="1"/>
</dbReference>
<dbReference type="GO" id="GO:0016020">
    <property type="term" value="C:membrane"/>
    <property type="evidence" value="ECO:0007669"/>
    <property type="project" value="InterPro"/>
</dbReference>
<keyword evidence="10" id="KW-0472">Membrane</keyword>
<dbReference type="PANTHER" id="PTHR24421:SF10">
    <property type="entry name" value="NITRATE_NITRITE SENSOR PROTEIN NARQ"/>
    <property type="match status" value="1"/>
</dbReference>
<comment type="catalytic activity">
    <reaction evidence="1">
        <text>ATP + protein L-histidine = ADP + protein N-phospho-L-histidine.</text>
        <dbReference type="EC" id="2.7.13.3"/>
    </reaction>
</comment>
<evidence type="ECO:0000256" key="6">
    <source>
        <dbReference type="ARBA" id="ARBA00022777"/>
    </source>
</evidence>
<keyword evidence="3" id="KW-0597">Phosphoprotein</keyword>
<feature type="transmembrane region" description="Helical" evidence="10">
    <location>
        <begin position="80"/>
        <end position="106"/>
    </location>
</feature>
<dbReference type="InterPro" id="IPR055558">
    <property type="entry name" value="DUF7134"/>
</dbReference>
<feature type="transmembrane region" description="Helical" evidence="10">
    <location>
        <begin position="28"/>
        <end position="45"/>
    </location>
</feature>
<dbReference type="AlphaFoldDB" id="A0A4R2JP31"/>
<feature type="domain" description="Signal transduction histidine kinase subgroup 3 dimerisation and phosphoacceptor" evidence="11">
    <location>
        <begin position="171"/>
        <end position="226"/>
    </location>
</feature>
<keyword evidence="6 13" id="KW-0418">Kinase</keyword>
<protein>
    <recommendedName>
        <fullName evidence="2">histidine kinase</fullName>
        <ecNumber evidence="2">2.7.13.3</ecNumber>
    </recommendedName>
</protein>
<keyword evidence="7" id="KW-0067">ATP-binding</keyword>
<keyword evidence="8" id="KW-0902">Two-component regulatory system</keyword>
<dbReference type="GO" id="GO:0000155">
    <property type="term" value="F:phosphorelay sensor kinase activity"/>
    <property type="evidence" value="ECO:0007669"/>
    <property type="project" value="InterPro"/>
</dbReference>
<evidence type="ECO:0000256" key="8">
    <source>
        <dbReference type="ARBA" id="ARBA00023012"/>
    </source>
</evidence>
<evidence type="ECO:0000256" key="10">
    <source>
        <dbReference type="SAM" id="Phobius"/>
    </source>
</evidence>
<feature type="compositionally biased region" description="Pro residues" evidence="9">
    <location>
        <begin position="317"/>
        <end position="326"/>
    </location>
</feature>
<sequence>MADLALVLALLATQWPPPHDFLELHLRMRWLAVAIAVVGIGCLTMRRRYPRAVFCAVVLAHGCLVLLLDDPRWMGTGYAAFVALYGVAYRSSLPAAIVAGVVTAVISEGNYHAIMPDASGLIPSVCLVVIVIVVLGRTRRTRARDAARLDQMVHLLDQTRSRVVSEVVAVERHRIASELHDVVAHSLAIVVVRAGAARVLLPDNPTEATAALTAIESVTGTALSEMDGLLVVPGGTPSPGIHHLEELVGMLRATGMTVDLQRHGPPYPLPEAGDHVAFRVVREALTNVLKHARHGTAEVTLRYLPGGLQIDVHNLPPSDPRPPSLPPSGHGLAGLRTRLESLGGSLRAGPVDDGFRVTAVLPRSTRQGAVW</sequence>
<keyword evidence="10" id="KW-0812">Transmembrane</keyword>
<evidence type="ECO:0000259" key="11">
    <source>
        <dbReference type="Pfam" id="PF07730"/>
    </source>
</evidence>
<proteinExistence type="predicted"/>
<keyword evidence="10" id="KW-1133">Transmembrane helix</keyword>
<reference evidence="13 14" key="1">
    <citation type="submission" date="2019-03" db="EMBL/GenBank/DDBJ databases">
        <title>Genomic Encyclopedia of Type Strains, Phase IV (KMG-IV): sequencing the most valuable type-strain genomes for metagenomic binning, comparative biology and taxonomic classification.</title>
        <authorList>
            <person name="Goeker M."/>
        </authorList>
    </citation>
    <scope>NUCLEOTIDE SEQUENCE [LARGE SCALE GENOMIC DNA]</scope>
    <source>
        <strain evidence="13 14">DSM 45934</strain>
    </source>
</reference>
<dbReference type="Pfam" id="PF23539">
    <property type="entry name" value="DUF7134"/>
    <property type="match status" value="1"/>
</dbReference>
<comment type="caution">
    <text evidence="13">The sequence shown here is derived from an EMBL/GenBank/DDBJ whole genome shotgun (WGS) entry which is preliminary data.</text>
</comment>
<keyword evidence="4" id="KW-0808">Transferase</keyword>
<evidence type="ECO:0000256" key="5">
    <source>
        <dbReference type="ARBA" id="ARBA00022741"/>
    </source>
</evidence>
<dbReference type="InterPro" id="IPR011712">
    <property type="entry name" value="Sig_transdc_His_kin_sub3_dim/P"/>
</dbReference>
<keyword evidence="5" id="KW-0547">Nucleotide-binding</keyword>
<dbReference type="Gene3D" id="1.20.5.1930">
    <property type="match status" value="1"/>
</dbReference>
<dbReference type="SUPFAM" id="SSF55874">
    <property type="entry name" value="ATPase domain of HSP90 chaperone/DNA topoisomerase II/histidine kinase"/>
    <property type="match status" value="1"/>
</dbReference>
<dbReference type="GO" id="GO:0046983">
    <property type="term" value="F:protein dimerization activity"/>
    <property type="evidence" value="ECO:0007669"/>
    <property type="project" value="InterPro"/>
</dbReference>
<dbReference type="GO" id="GO:0005524">
    <property type="term" value="F:ATP binding"/>
    <property type="evidence" value="ECO:0007669"/>
    <property type="project" value="UniProtKB-KW"/>
</dbReference>
<evidence type="ECO:0000256" key="9">
    <source>
        <dbReference type="SAM" id="MobiDB-lite"/>
    </source>
</evidence>
<dbReference type="InterPro" id="IPR050482">
    <property type="entry name" value="Sensor_HK_TwoCompSys"/>
</dbReference>
<dbReference type="InterPro" id="IPR036890">
    <property type="entry name" value="HATPase_C_sf"/>
</dbReference>
<accession>A0A4R2JP31</accession>
<keyword evidence="14" id="KW-1185">Reference proteome</keyword>
<evidence type="ECO:0000256" key="4">
    <source>
        <dbReference type="ARBA" id="ARBA00022679"/>
    </source>
</evidence>
<evidence type="ECO:0000259" key="12">
    <source>
        <dbReference type="Pfam" id="PF23539"/>
    </source>
</evidence>
<organism evidence="13 14">
    <name type="scientific">Actinocrispum wychmicini</name>
    <dbReference type="NCBI Taxonomy" id="1213861"/>
    <lineage>
        <taxon>Bacteria</taxon>
        <taxon>Bacillati</taxon>
        <taxon>Actinomycetota</taxon>
        <taxon>Actinomycetes</taxon>
        <taxon>Pseudonocardiales</taxon>
        <taxon>Pseudonocardiaceae</taxon>
        <taxon>Actinocrispum</taxon>
    </lineage>
</organism>
<evidence type="ECO:0000256" key="3">
    <source>
        <dbReference type="ARBA" id="ARBA00022553"/>
    </source>
</evidence>
<evidence type="ECO:0000256" key="1">
    <source>
        <dbReference type="ARBA" id="ARBA00000085"/>
    </source>
</evidence>
<dbReference type="Pfam" id="PF07730">
    <property type="entry name" value="HisKA_3"/>
    <property type="match status" value="1"/>
</dbReference>
<evidence type="ECO:0000313" key="14">
    <source>
        <dbReference type="Proteomes" id="UP000295680"/>
    </source>
</evidence>
<evidence type="ECO:0000256" key="7">
    <source>
        <dbReference type="ARBA" id="ARBA00022840"/>
    </source>
</evidence>
<dbReference type="EC" id="2.7.13.3" evidence="2"/>
<gene>
    <name evidence="13" type="ORF">EV192_107338</name>
</gene>
<feature type="transmembrane region" description="Helical" evidence="10">
    <location>
        <begin position="118"/>
        <end position="136"/>
    </location>
</feature>
<dbReference type="PANTHER" id="PTHR24421">
    <property type="entry name" value="NITRATE/NITRITE SENSOR PROTEIN NARX-RELATED"/>
    <property type="match status" value="1"/>
</dbReference>
<feature type="region of interest" description="Disordered" evidence="9">
    <location>
        <begin position="313"/>
        <end position="333"/>
    </location>
</feature>
<dbReference type="Gene3D" id="3.30.565.10">
    <property type="entry name" value="Histidine kinase-like ATPase, C-terminal domain"/>
    <property type="match status" value="1"/>
</dbReference>
<dbReference type="Proteomes" id="UP000295680">
    <property type="component" value="Unassembled WGS sequence"/>
</dbReference>
<evidence type="ECO:0000313" key="13">
    <source>
        <dbReference type="EMBL" id="TCO55915.1"/>
    </source>
</evidence>
<name>A0A4R2JP31_9PSEU</name>
<feature type="domain" description="DUF7134" evidence="12">
    <location>
        <begin position="5"/>
        <end position="142"/>
    </location>
</feature>
<evidence type="ECO:0000256" key="2">
    <source>
        <dbReference type="ARBA" id="ARBA00012438"/>
    </source>
</evidence>
<dbReference type="EMBL" id="SLWS01000007">
    <property type="protein sequence ID" value="TCO55915.1"/>
    <property type="molecule type" value="Genomic_DNA"/>
</dbReference>